<evidence type="ECO:0008006" key="3">
    <source>
        <dbReference type="Google" id="ProtNLM"/>
    </source>
</evidence>
<dbReference type="RefSeq" id="WP_187434483.1">
    <property type="nucleotide sequence ID" value="NZ_VNHS01000013.1"/>
</dbReference>
<sequence length="97" mass="11089">MLPDYDFMSDMTEETSTRFTTFITPSLKRFDLAVTSTNRFYGKKLVTDLQSGKTAIIGPDDLEEEGYLEYTFKISEEEAAELSQFLYLIVGTVNFTD</sequence>
<evidence type="ECO:0000313" key="2">
    <source>
        <dbReference type="Proteomes" id="UP000323257"/>
    </source>
</evidence>
<evidence type="ECO:0000313" key="1">
    <source>
        <dbReference type="EMBL" id="TYP69807.1"/>
    </source>
</evidence>
<proteinExistence type="predicted"/>
<organism evidence="1 2">
    <name type="scientific">Paenibacillus methanolicus</name>
    <dbReference type="NCBI Taxonomy" id="582686"/>
    <lineage>
        <taxon>Bacteria</taxon>
        <taxon>Bacillati</taxon>
        <taxon>Bacillota</taxon>
        <taxon>Bacilli</taxon>
        <taxon>Bacillales</taxon>
        <taxon>Paenibacillaceae</taxon>
        <taxon>Paenibacillus</taxon>
    </lineage>
</organism>
<comment type="caution">
    <text evidence="1">The sequence shown here is derived from an EMBL/GenBank/DDBJ whole genome shotgun (WGS) entry which is preliminary data.</text>
</comment>
<name>A0A5S5BS36_9BACL</name>
<dbReference type="EMBL" id="VNHS01000013">
    <property type="protein sequence ID" value="TYP69807.1"/>
    <property type="molecule type" value="Genomic_DNA"/>
</dbReference>
<accession>A0A5S5BS36</accession>
<gene>
    <name evidence="1" type="ORF">BCM02_113139</name>
</gene>
<dbReference type="Pfam" id="PF11256">
    <property type="entry name" value="SAV0927-like"/>
    <property type="match status" value="1"/>
</dbReference>
<reference evidence="1 2" key="1">
    <citation type="submission" date="2019-07" db="EMBL/GenBank/DDBJ databases">
        <title>Genomic Encyclopedia of Type Strains, Phase III (KMG-III): the genomes of soil and plant-associated and newly described type strains.</title>
        <authorList>
            <person name="Whitman W."/>
        </authorList>
    </citation>
    <scope>NUCLEOTIDE SEQUENCE [LARGE SCALE GENOMIC DNA]</scope>
    <source>
        <strain evidence="1 2">BL24</strain>
    </source>
</reference>
<keyword evidence="2" id="KW-1185">Reference proteome</keyword>
<dbReference type="InterPro" id="IPR021415">
    <property type="entry name" value="SAV0927-like"/>
</dbReference>
<dbReference type="Proteomes" id="UP000323257">
    <property type="component" value="Unassembled WGS sequence"/>
</dbReference>
<protein>
    <recommendedName>
        <fullName evidence="3">DUF3055 family protein</fullName>
    </recommendedName>
</protein>
<dbReference type="AlphaFoldDB" id="A0A5S5BS36"/>